<evidence type="ECO:0000313" key="1">
    <source>
        <dbReference type="EMBL" id="MEJ8639449.1"/>
    </source>
</evidence>
<keyword evidence="2" id="KW-1185">Reference proteome</keyword>
<protein>
    <submittedName>
        <fullName evidence="1">Uncharacterized protein</fullName>
    </submittedName>
</protein>
<evidence type="ECO:0000313" key="2">
    <source>
        <dbReference type="Proteomes" id="UP001377168"/>
    </source>
</evidence>
<dbReference type="EMBL" id="JBBKAJ010000022">
    <property type="protein sequence ID" value="MEJ8639449.1"/>
    <property type="molecule type" value="Genomic_DNA"/>
</dbReference>
<reference evidence="1" key="1">
    <citation type="submission" date="2024-03" db="EMBL/GenBank/DDBJ databases">
        <title>Novel Streptomyces species of biotechnological and ecological value are a feature of Machair soil.</title>
        <authorList>
            <person name="Prole J.R."/>
            <person name="Goodfellow M."/>
            <person name="Allenby N."/>
            <person name="Ward A.C."/>
        </authorList>
    </citation>
    <scope>NUCLEOTIDE SEQUENCE</scope>
    <source>
        <strain evidence="1">MS2.AVA.5</strain>
    </source>
</reference>
<organism evidence="1 2">
    <name type="scientific">Streptomyces achmelvichensis</name>
    <dbReference type="NCBI Taxonomy" id="3134111"/>
    <lineage>
        <taxon>Bacteria</taxon>
        <taxon>Bacillati</taxon>
        <taxon>Actinomycetota</taxon>
        <taxon>Actinomycetes</taxon>
        <taxon>Kitasatosporales</taxon>
        <taxon>Streptomycetaceae</taxon>
        <taxon>Streptomyces</taxon>
    </lineage>
</organism>
<accession>A0ACC6Q6Z2</accession>
<comment type="caution">
    <text evidence="1">The sequence shown here is derived from an EMBL/GenBank/DDBJ whole genome shotgun (WGS) entry which is preliminary data.</text>
</comment>
<gene>
    <name evidence="1" type="ORF">WKI67_39515</name>
</gene>
<name>A0ACC6Q6Z2_9ACTN</name>
<proteinExistence type="predicted"/>
<dbReference type="Proteomes" id="UP001377168">
    <property type="component" value="Unassembled WGS sequence"/>
</dbReference>
<sequence>MSGLPFVAPVMVLVSTLWAMLPLLCPRRRRAGIVIAVSHLIATPAITRPWTEDWYWHDGAWLILVFGQGALVALGRLAFELSPFGLRRLRATRPPGDDEHAFLEAMEQRSTP</sequence>